<reference evidence="2" key="1">
    <citation type="journal article" date="2007" name="Nature">
        <title>The grapevine genome sequence suggests ancestral hexaploidization in major angiosperm phyla.</title>
        <authorList>
            <consortium name="The French-Italian Public Consortium for Grapevine Genome Characterization."/>
            <person name="Jaillon O."/>
            <person name="Aury J.-M."/>
            <person name="Noel B."/>
            <person name="Policriti A."/>
            <person name="Clepet C."/>
            <person name="Casagrande A."/>
            <person name="Choisne N."/>
            <person name="Aubourg S."/>
            <person name="Vitulo N."/>
            <person name="Jubin C."/>
            <person name="Vezzi A."/>
            <person name="Legeai F."/>
            <person name="Hugueney P."/>
            <person name="Dasilva C."/>
            <person name="Horner D."/>
            <person name="Mica E."/>
            <person name="Jublot D."/>
            <person name="Poulain J."/>
            <person name="Bruyere C."/>
            <person name="Billault A."/>
            <person name="Segurens B."/>
            <person name="Gouyvenoux M."/>
            <person name="Ugarte E."/>
            <person name="Cattonaro F."/>
            <person name="Anthouard V."/>
            <person name="Vico V."/>
            <person name="Del Fabbro C."/>
            <person name="Alaux M."/>
            <person name="Di Gaspero G."/>
            <person name="Dumas V."/>
            <person name="Felice N."/>
            <person name="Paillard S."/>
            <person name="Juman I."/>
            <person name="Moroldo M."/>
            <person name="Scalabrin S."/>
            <person name="Canaguier A."/>
            <person name="Le Clainche I."/>
            <person name="Malacrida G."/>
            <person name="Durand E."/>
            <person name="Pesole G."/>
            <person name="Laucou V."/>
            <person name="Chatelet P."/>
            <person name="Merdinoglu D."/>
            <person name="Delledonne M."/>
            <person name="Pezzotti M."/>
            <person name="Lecharny A."/>
            <person name="Scarpelli C."/>
            <person name="Artiguenave F."/>
            <person name="Pe M.E."/>
            <person name="Valle G."/>
            <person name="Morgante M."/>
            <person name="Caboche M."/>
            <person name="Adam-Blondon A.-F."/>
            <person name="Weissenbach J."/>
            <person name="Quetier F."/>
            <person name="Wincker P."/>
        </authorList>
    </citation>
    <scope>NUCLEOTIDE SEQUENCE [LARGE SCALE GENOMIC DNA]</scope>
    <source>
        <strain evidence="2">cv. Pinot noir / PN40024</strain>
    </source>
</reference>
<proteinExistence type="predicted"/>
<sequence length="42" mass="4493">MPLFISFELVNSASIGCFKTTTPFSTFSQPATASSTTLARFS</sequence>
<dbReference type="PaxDb" id="29760-VIT_01s0146g00230.t01"/>
<gene>
    <name evidence="1" type="ordered locus">VIT_01s0146g00230</name>
</gene>
<dbReference type="Proteomes" id="UP000009183">
    <property type="component" value="Chromosome 1"/>
</dbReference>
<dbReference type="InParanoid" id="D7U5Z5"/>
<evidence type="ECO:0000313" key="2">
    <source>
        <dbReference type="Proteomes" id="UP000009183"/>
    </source>
</evidence>
<name>D7U5Z5_VITVI</name>
<protein>
    <submittedName>
        <fullName evidence="1">Uncharacterized protein</fullName>
    </submittedName>
</protein>
<dbReference type="HOGENOM" id="CLU_3261560_0_0_1"/>
<dbReference type="EMBL" id="FN596513">
    <property type="protein sequence ID" value="CBI38164.3"/>
    <property type="molecule type" value="Genomic_DNA"/>
</dbReference>
<keyword evidence="2" id="KW-1185">Reference proteome</keyword>
<organism evidence="1 2">
    <name type="scientific">Vitis vinifera</name>
    <name type="common">Grape</name>
    <dbReference type="NCBI Taxonomy" id="29760"/>
    <lineage>
        <taxon>Eukaryota</taxon>
        <taxon>Viridiplantae</taxon>
        <taxon>Streptophyta</taxon>
        <taxon>Embryophyta</taxon>
        <taxon>Tracheophyta</taxon>
        <taxon>Spermatophyta</taxon>
        <taxon>Magnoliopsida</taxon>
        <taxon>eudicotyledons</taxon>
        <taxon>Gunneridae</taxon>
        <taxon>Pentapetalae</taxon>
        <taxon>rosids</taxon>
        <taxon>Vitales</taxon>
        <taxon>Vitaceae</taxon>
        <taxon>Viteae</taxon>
        <taxon>Vitis</taxon>
    </lineage>
</organism>
<accession>D7U5Z5</accession>
<dbReference type="AlphaFoldDB" id="D7U5Z5"/>
<evidence type="ECO:0000313" key="1">
    <source>
        <dbReference type="EMBL" id="CBI38164.3"/>
    </source>
</evidence>